<dbReference type="Gene3D" id="2.30.29.30">
    <property type="entry name" value="Pleckstrin-homology domain (PH domain)/Phosphotyrosine-binding domain (PTB)"/>
    <property type="match status" value="1"/>
</dbReference>
<evidence type="ECO:0000259" key="3">
    <source>
        <dbReference type="SMART" id="SM00455"/>
    </source>
</evidence>
<feature type="region of interest" description="Disordered" evidence="2">
    <location>
        <begin position="55"/>
        <end position="200"/>
    </location>
</feature>
<feature type="domain" description="RBD" evidence="3">
    <location>
        <begin position="630"/>
        <end position="706"/>
    </location>
</feature>
<feature type="compositionally biased region" description="Acidic residues" evidence="2">
    <location>
        <begin position="245"/>
        <end position="281"/>
    </location>
</feature>
<dbReference type="PANTHER" id="PTHR13335:SF1">
    <property type="entry name" value="TARGET OF RAPAMYCIN COMPLEX 2 SUBUNIT MAPKAP1"/>
    <property type="match status" value="1"/>
</dbReference>
<feature type="region of interest" description="Disordered" evidence="2">
    <location>
        <begin position="224"/>
        <end position="401"/>
    </location>
</feature>
<dbReference type="HOGENOM" id="CLU_007847_0_0_1"/>
<dbReference type="SMART" id="SM00455">
    <property type="entry name" value="RBD"/>
    <property type="match status" value="1"/>
</dbReference>
<dbReference type="OrthoDB" id="241990at2759"/>
<dbReference type="AlphaFoldDB" id="A0A0C9T8X2"/>
<dbReference type="GO" id="GO:0005737">
    <property type="term" value="C:cytoplasm"/>
    <property type="evidence" value="ECO:0007669"/>
    <property type="project" value="TreeGrafter"/>
</dbReference>
<feature type="compositionally biased region" description="Low complexity" evidence="2">
    <location>
        <begin position="309"/>
        <end position="323"/>
    </location>
</feature>
<evidence type="ECO:0000313" key="5">
    <source>
        <dbReference type="Proteomes" id="UP000053263"/>
    </source>
</evidence>
<dbReference type="GO" id="GO:0031932">
    <property type="term" value="C:TORC2 complex"/>
    <property type="evidence" value="ECO:0007669"/>
    <property type="project" value="InterPro"/>
</dbReference>
<feature type="compositionally biased region" description="Low complexity" evidence="2">
    <location>
        <begin position="594"/>
        <end position="604"/>
    </location>
</feature>
<feature type="compositionally biased region" description="Polar residues" evidence="2">
    <location>
        <begin position="123"/>
        <end position="136"/>
    </location>
</feature>
<dbReference type="Proteomes" id="UP000053263">
    <property type="component" value="Unassembled WGS sequence"/>
</dbReference>
<dbReference type="InterPro" id="IPR031313">
    <property type="entry name" value="Sin1_PH_dom"/>
</dbReference>
<organism evidence="4 5">
    <name type="scientific">Plicaturopsis crispa FD-325 SS-3</name>
    <dbReference type="NCBI Taxonomy" id="944288"/>
    <lineage>
        <taxon>Eukaryota</taxon>
        <taxon>Fungi</taxon>
        <taxon>Dikarya</taxon>
        <taxon>Basidiomycota</taxon>
        <taxon>Agaricomycotina</taxon>
        <taxon>Agaricomycetes</taxon>
        <taxon>Agaricomycetidae</taxon>
        <taxon>Amylocorticiales</taxon>
        <taxon>Amylocorticiaceae</taxon>
        <taxon>Plicatura</taxon>
        <taxon>Plicaturopsis crispa</taxon>
    </lineage>
</organism>
<dbReference type="Pfam" id="PF16978">
    <property type="entry name" value="CRIM"/>
    <property type="match status" value="1"/>
</dbReference>
<feature type="compositionally biased region" description="Polar residues" evidence="2">
    <location>
        <begin position="289"/>
        <end position="298"/>
    </location>
</feature>
<name>A0A0C9T8X2_PLICR</name>
<dbReference type="Pfam" id="PF16979">
    <property type="entry name" value="SIN1_PH"/>
    <property type="match status" value="1"/>
</dbReference>
<proteinExistence type="inferred from homology"/>
<feature type="compositionally biased region" description="Polar residues" evidence="2">
    <location>
        <begin position="391"/>
        <end position="400"/>
    </location>
</feature>
<dbReference type="InterPro" id="IPR031567">
    <property type="entry name" value="CRIM_dom"/>
</dbReference>
<reference evidence="4 5" key="1">
    <citation type="submission" date="2014-06" db="EMBL/GenBank/DDBJ databases">
        <title>Evolutionary Origins and Diversification of the Mycorrhizal Mutualists.</title>
        <authorList>
            <consortium name="DOE Joint Genome Institute"/>
            <consortium name="Mycorrhizal Genomics Consortium"/>
            <person name="Kohler A."/>
            <person name="Kuo A."/>
            <person name="Nagy L.G."/>
            <person name="Floudas D."/>
            <person name="Copeland A."/>
            <person name="Barry K.W."/>
            <person name="Cichocki N."/>
            <person name="Veneault-Fourrey C."/>
            <person name="LaButti K."/>
            <person name="Lindquist E.A."/>
            <person name="Lipzen A."/>
            <person name="Lundell T."/>
            <person name="Morin E."/>
            <person name="Murat C."/>
            <person name="Riley R."/>
            <person name="Ohm R."/>
            <person name="Sun H."/>
            <person name="Tunlid A."/>
            <person name="Henrissat B."/>
            <person name="Grigoriev I.V."/>
            <person name="Hibbett D.S."/>
            <person name="Martin F."/>
        </authorList>
    </citation>
    <scope>NUCLEOTIDE SEQUENCE [LARGE SCALE GENOMIC DNA]</scope>
    <source>
        <strain evidence="4 5">FD-325 SS-3</strain>
    </source>
</reference>
<feature type="compositionally biased region" description="Basic and acidic residues" evidence="2">
    <location>
        <begin position="363"/>
        <end position="377"/>
    </location>
</feature>
<dbReference type="GO" id="GO:0005546">
    <property type="term" value="F:phosphatidylinositol-4,5-bisphosphate binding"/>
    <property type="evidence" value="ECO:0007669"/>
    <property type="project" value="TreeGrafter"/>
</dbReference>
<dbReference type="GO" id="GO:0038203">
    <property type="term" value="P:TORC2 signaling"/>
    <property type="evidence" value="ECO:0007669"/>
    <property type="project" value="TreeGrafter"/>
</dbReference>
<dbReference type="EMBL" id="KN832570">
    <property type="protein sequence ID" value="KII84683.1"/>
    <property type="molecule type" value="Genomic_DNA"/>
</dbReference>
<keyword evidence="5" id="KW-1185">Reference proteome</keyword>
<sequence>MSLISDPDFLIHSMRLSYLRNVDDPYGPRIMSLNQHYNSNPYILAASLADSDRWPELAMPSSPQPSDDEHEQRSEPNASGFPGAPRLKYTQTIVGPSHGGAMGMRVSGSRRSSTVSKRDSRTPRQSLAPNALNNDSGPIPEADVATGAPPSMSIGERGAAESSWVNVPDKDKLPALSPRPIVEDKSEDPPPAPPAKEVQFIPKFKGAAEMEARRRVRMQARVAPAVAEVKPPPPPPIALNPEFSSSDEDESDNEILDEDADDFDDDFDLADGDSDEDDFDPDFAATRTPGANSDSASEVLSVFSGPALSTSNSSIPDSSPQNSRARPRLSPVSEAAAQPPQQRSDDRHIDSYFEMVTPPIPSKSDHRDASARRKPEALAKLPAASPGRPPYTSTPSSTEMTFARRKVPPIRPAKSALTAMLASSGGSSNPFTELYAAISGRAETASMTVQVYFPHARRPAGKAMELNVRKDASIEEVIGFALWNYWEEGWAPPLDEGLSGEDDPKWQTRLSAVGWIMRIAEDDGEVDDDFPPPDRTGRISKFNFDAYAVLEATPDKIAENQALEAKIQRRPSRIMAASKRAHTDPAGTAGGLVPPSMSGPAGSSALNGSSLGSLPLSTSLGPSSSHGPLIFLRIRVADTADAIHISTTIPVSAGMYIQDALELICQKRQLPPSEYALLLGDKSLLIPLDRTVASLQGTRDLLLVKRSNLPEMGIDVVKTIPRTTDPNASIFKRASEVPAAVKYTSNVMDFTTSYKKYIVYRKMPMLVTRHERILAIDGVYIHIMPSANKAKAVFDSGKTTSYHLASIVECQQSSKSSSAFKLIIQRDRRQNKRYDFEAESPKLAAEIVHSIRSLKTAPDRNGTLNRSRRSRAVV</sequence>
<accession>A0A0C9T8X2</accession>
<evidence type="ECO:0000256" key="2">
    <source>
        <dbReference type="SAM" id="MobiDB-lite"/>
    </source>
</evidence>
<evidence type="ECO:0000313" key="4">
    <source>
        <dbReference type="EMBL" id="KII84683.1"/>
    </source>
</evidence>
<dbReference type="InterPro" id="IPR011993">
    <property type="entry name" value="PH-like_dom_sf"/>
</dbReference>
<feature type="compositionally biased region" description="Low complexity" evidence="2">
    <location>
        <begin position="103"/>
        <end position="115"/>
    </location>
</feature>
<dbReference type="GO" id="GO:0005886">
    <property type="term" value="C:plasma membrane"/>
    <property type="evidence" value="ECO:0007669"/>
    <property type="project" value="TreeGrafter"/>
</dbReference>
<dbReference type="InterPro" id="IPR008828">
    <property type="entry name" value="Sin1/Avo1"/>
</dbReference>
<gene>
    <name evidence="4" type="ORF">PLICRDRAFT_57646</name>
</gene>
<dbReference type="PANTHER" id="PTHR13335">
    <property type="entry name" value="TARGET OF RAPAMYCIN COMPLEX 2 SUBUNIT MAPKAP1"/>
    <property type="match status" value="1"/>
</dbReference>
<dbReference type="Pfam" id="PF02196">
    <property type="entry name" value="RBD"/>
    <property type="match status" value="1"/>
</dbReference>
<feature type="region of interest" description="Disordered" evidence="2">
    <location>
        <begin position="580"/>
        <end position="604"/>
    </location>
</feature>
<comment type="similarity">
    <text evidence="1">Belongs to the SIN1 family.</text>
</comment>
<protein>
    <recommendedName>
        <fullName evidence="3">RBD domain-containing protein</fullName>
    </recommendedName>
</protein>
<evidence type="ECO:0000256" key="1">
    <source>
        <dbReference type="ARBA" id="ARBA00009407"/>
    </source>
</evidence>
<dbReference type="InterPro" id="IPR003116">
    <property type="entry name" value="RBD_dom"/>
</dbReference>